<evidence type="ECO:0000259" key="2">
    <source>
        <dbReference type="PROSITE" id="PS50110"/>
    </source>
</evidence>
<evidence type="ECO:0000313" key="4">
    <source>
        <dbReference type="Proteomes" id="UP000247792"/>
    </source>
</evidence>
<dbReference type="InterPro" id="IPR011006">
    <property type="entry name" value="CheY-like_superfamily"/>
</dbReference>
<dbReference type="EMBL" id="QJKB01000002">
    <property type="protein sequence ID" value="PXX45066.1"/>
    <property type="molecule type" value="Genomic_DNA"/>
</dbReference>
<keyword evidence="4" id="KW-1185">Reference proteome</keyword>
<comment type="caution">
    <text evidence="1">Lacks conserved residue(s) required for the propagation of feature annotation.</text>
</comment>
<dbReference type="PROSITE" id="PS50110">
    <property type="entry name" value="RESPONSE_REGULATORY"/>
    <property type="match status" value="1"/>
</dbReference>
<gene>
    <name evidence="3" type="ORF">DFR42_102278</name>
</gene>
<name>A0A318JBU6_9BURK</name>
<evidence type="ECO:0000313" key="3">
    <source>
        <dbReference type="EMBL" id="PXX45066.1"/>
    </source>
</evidence>
<sequence>MPDKQRPGILLVDDDHYLQQALQRLLEPLQHPVVSASNADEANAIMATQRIAVLICEPRNEQLAAFLIAVREEYPDAVRLIITGEPDLNIVSNVFNAVNQSQPYKLLTKPWLNEDLLTTVRQALEQYTLKLERERLLKEYNGILNNAEGAHAFRTLDALMHSIHKDIATDAIQHLPMGACLLVDGVVSLCNASANRFLRELDQTPLTSGISVEDLPAALKPAYGARRKQRMQLRLNGQQRLDYFVLDLSIGTLIAFAPEPRLGRPPDQA</sequence>
<dbReference type="Proteomes" id="UP000247792">
    <property type="component" value="Unassembled WGS sequence"/>
</dbReference>
<reference evidence="3 4" key="1">
    <citation type="submission" date="2018-05" db="EMBL/GenBank/DDBJ databases">
        <title>Genomic Encyclopedia of Type Strains, Phase IV (KMG-IV): sequencing the most valuable type-strain genomes for metagenomic binning, comparative biology and taxonomic classification.</title>
        <authorList>
            <person name="Goeker M."/>
        </authorList>
    </citation>
    <scope>NUCLEOTIDE SEQUENCE [LARGE SCALE GENOMIC DNA]</scope>
    <source>
        <strain evidence="3 4">DSM 19792</strain>
    </source>
</reference>
<organism evidence="3 4">
    <name type="scientific">Undibacterium pigrum</name>
    <dbReference type="NCBI Taxonomy" id="401470"/>
    <lineage>
        <taxon>Bacteria</taxon>
        <taxon>Pseudomonadati</taxon>
        <taxon>Pseudomonadota</taxon>
        <taxon>Betaproteobacteria</taxon>
        <taxon>Burkholderiales</taxon>
        <taxon>Oxalobacteraceae</taxon>
        <taxon>Undibacterium</taxon>
    </lineage>
</organism>
<dbReference type="RefSeq" id="WP_170133451.1">
    <property type="nucleotide sequence ID" value="NZ_QJKB01000002.1"/>
</dbReference>
<dbReference type="GO" id="GO:0000160">
    <property type="term" value="P:phosphorelay signal transduction system"/>
    <property type="evidence" value="ECO:0007669"/>
    <property type="project" value="InterPro"/>
</dbReference>
<dbReference type="InterPro" id="IPR001789">
    <property type="entry name" value="Sig_transdc_resp-reg_receiver"/>
</dbReference>
<dbReference type="SUPFAM" id="SSF52172">
    <property type="entry name" value="CheY-like"/>
    <property type="match status" value="1"/>
</dbReference>
<comment type="caution">
    <text evidence="3">The sequence shown here is derived from an EMBL/GenBank/DDBJ whole genome shotgun (WGS) entry which is preliminary data.</text>
</comment>
<feature type="domain" description="Response regulatory" evidence="2">
    <location>
        <begin position="8"/>
        <end position="124"/>
    </location>
</feature>
<accession>A0A318JBU6</accession>
<dbReference type="AlphaFoldDB" id="A0A318JBU6"/>
<evidence type="ECO:0000256" key="1">
    <source>
        <dbReference type="PROSITE-ProRule" id="PRU00169"/>
    </source>
</evidence>
<dbReference type="Gene3D" id="3.40.50.2300">
    <property type="match status" value="1"/>
</dbReference>
<proteinExistence type="predicted"/>
<protein>
    <submittedName>
        <fullName evidence="3">Response regulator receiver domain-containing protein</fullName>
    </submittedName>
</protein>